<dbReference type="PROSITE" id="PS51184">
    <property type="entry name" value="JMJC"/>
    <property type="match status" value="1"/>
</dbReference>
<dbReference type="GO" id="GO:0005506">
    <property type="term" value="F:iron ion binding"/>
    <property type="evidence" value="ECO:0007669"/>
    <property type="project" value="UniProtKB-UniRule"/>
</dbReference>
<dbReference type="Bgee" id="ENSXETG00000002045">
    <property type="expression patterns" value="Expressed in 2-cell stage embryo and 12 other cell types or tissues"/>
</dbReference>
<gene>
    <name evidence="18 20 21" type="primary">riox2</name>
</gene>
<dbReference type="InterPro" id="IPR039994">
    <property type="entry name" value="NO66-like"/>
</dbReference>
<keyword evidence="4 15" id="KW-0479">Metal-binding</keyword>
<dbReference type="RefSeq" id="XP_004912139.2">
    <property type="nucleotide sequence ID" value="XM_004912082.3"/>
</dbReference>
<organism evidence="18">
    <name type="scientific">Xenopus tropicalis</name>
    <name type="common">Western clawed frog</name>
    <name type="synonym">Silurana tropicalis</name>
    <dbReference type="NCBI Taxonomy" id="8364"/>
    <lineage>
        <taxon>Eukaryota</taxon>
        <taxon>Metazoa</taxon>
        <taxon>Chordata</taxon>
        <taxon>Craniata</taxon>
        <taxon>Vertebrata</taxon>
        <taxon>Euteleostomi</taxon>
        <taxon>Amphibia</taxon>
        <taxon>Batrachia</taxon>
        <taxon>Anura</taxon>
        <taxon>Pipoidea</taxon>
        <taxon>Pipidae</taxon>
        <taxon>Xenopodinae</taxon>
        <taxon>Xenopus</taxon>
        <taxon>Silurana</taxon>
    </lineage>
</organism>
<dbReference type="AlphaFoldDB" id="F6QTR9"/>
<keyword evidence="5 15" id="KW-0223">Dioxygenase</keyword>
<dbReference type="PANTHER" id="PTHR13096">
    <property type="entry name" value="MINA53 MYC INDUCED NUCLEAR ANTIGEN"/>
    <property type="match status" value="1"/>
</dbReference>
<name>F6QTR9_XENTR</name>
<evidence type="ECO:0000256" key="2">
    <source>
        <dbReference type="ARBA" id="ARBA00022517"/>
    </source>
</evidence>
<dbReference type="Gene3D" id="1.10.10.1500">
    <property type="entry name" value="JmjC domain-containing ribosomal oxygenase (ROX), dimer domain"/>
    <property type="match status" value="1"/>
</dbReference>
<dbReference type="GO" id="GO:0005730">
    <property type="term" value="C:nucleolus"/>
    <property type="evidence" value="ECO:0000318"/>
    <property type="project" value="GO_Central"/>
</dbReference>
<dbReference type="Proteomes" id="UP000008143">
    <property type="component" value="Chromosome 2"/>
</dbReference>
<comment type="catalytic activity">
    <reaction evidence="13">
        <text>L-histidyl-[ribosomal protein uL15] + 2-oxoglutarate + O2 = (3S)-3-hydroxy-L-histidyl-[ribosomal protein uL15] + succinate + CO2</text>
        <dbReference type="Rhea" id="RHEA:54024"/>
        <dbReference type="Rhea" id="RHEA-COMP:13760"/>
        <dbReference type="Rhea" id="RHEA-COMP:13761"/>
        <dbReference type="ChEBI" id="CHEBI:15379"/>
        <dbReference type="ChEBI" id="CHEBI:16526"/>
        <dbReference type="ChEBI" id="CHEBI:16810"/>
        <dbReference type="ChEBI" id="CHEBI:29979"/>
        <dbReference type="ChEBI" id="CHEBI:30031"/>
        <dbReference type="ChEBI" id="CHEBI:138021"/>
    </reaction>
</comment>
<reference evidence="18" key="1">
    <citation type="journal article" date="2010" name="Science">
        <title>The genome of the Western clawed frog Xenopus tropicalis.</title>
        <authorList>
            <person name="Hellsten U."/>
            <person name="Harland R.M."/>
            <person name="Gilchrist M.J."/>
            <person name="Hendrix D."/>
            <person name="Jurka J."/>
            <person name="Kapitonov V."/>
            <person name="Ovcharenko I."/>
            <person name="Putnam N.H."/>
            <person name="Shu S."/>
            <person name="Taher L."/>
            <person name="Blitz I.L."/>
            <person name="Blumberg B."/>
            <person name="Dichmann D.S."/>
            <person name="Dubchak I."/>
            <person name="Amaya E."/>
            <person name="Detter J.C."/>
            <person name="Fletcher R."/>
            <person name="Gerhard D.S."/>
            <person name="Goodstein D."/>
            <person name="Graves T."/>
            <person name="Grigoriev I.V."/>
            <person name="Grimwood J."/>
            <person name="Kawashima T."/>
            <person name="Lindquist E."/>
            <person name="Lucas S.M."/>
            <person name="Mead P.E."/>
            <person name="Mitros T."/>
            <person name="Ogino H."/>
            <person name="Ohta Y."/>
            <person name="Poliakov A.V."/>
            <person name="Pollet N."/>
            <person name="Robert J."/>
            <person name="Salamov A."/>
            <person name="Sater A.K."/>
            <person name="Schmutz J."/>
            <person name="Terry A."/>
            <person name="Vize P.D."/>
            <person name="Warren W.C."/>
            <person name="Wells D."/>
            <person name="Wills A."/>
            <person name="Wilson R.K."/>
            <person name="Zimmerman L.B."/>
            <person name="Zorn A.M."/>
            <person name="Grainger R."/>
            <person name="Grammer T."/>
            <person name="Khokha M.K."/>
            <person name="Richardson P.M."/>
            <person name="Rokhsar D.S."/>
        </authorList>
    </citation>
    <scope>NUCLEOTIDE SEQUENCE [LARGE SCALE GENOMIC DNA]</scope>
    <source>
        <strain evidence="18">Nigerian</strain>
    </source>
</reference>
<evidence type="ECO:0000256" key="7">
    <source>
        <dbReference type="ARBA" id="ARBA00023004"/>
    </source>
</evidence>
<evidence type="ECO:0000256" key="14">
    <source>
        <dbReference type="ARBA" id="ARBA00049465"/>
    </source>
</evidence>
<reference evidence="20" key="3">
    <citation type="submission" date="2025-04" db="UniProtKB">
        <authorList>
            <consortium name="RefSeq"/>
        </authorList>
    </citation>
    <scope>IDENTIFICATION</scope>
    <source>
        <strain evidence="20">Nigerian</strain>
        <tissue evidence="20">Liver and blood</tissue>
    </source>
</reference>
<dbReference type="OrthoDB" id="425950at2759"/>
<accession>F6QTR9</accession>
<evidence type="ECO:0000256" key="9">
    <source>
        <dbReference type="ARBA" id="ARBA00023163"/>
    </source>
</evidence>
<evidence type="ECO:0000256" key="8">
    <source>
        <dbReference type="ARBA" id="ARBA00023015"/>
    </source>
</evidence>
<dbReference type="ExpressionAtlas" id="F6QTR9">
    <property type="expression patterns" value="baseline and differential"/>
</dbReference>
<comment type="cofactor">
    <cofactor evidence="15">
        <name>Fe(2+)</name>
        <dbReference type="ChEBI" id="CHEBI:29033"/>
    </cofactor>
    <text evidence="15">Binds 1 Fe(2+) ion per subunit.</text>
</comment>
<evidence type="ECO:0000256" key="16">
    <source>
        <dbReference type="SAM" id="MobiDB-lite"/>
    </source>
</evidence>
<dbReference type="SUPFAM" id="SSF51197">
    <property type="entry name" value="Clavaminate synthase-like"/>
    <property type="match status" value="1"/>
</dbReference>
<dbReference type="Ensembl" id="ENSXETT00000004370">
    <property type="protein sequence ID" value="ENSXETP00000004370"/>
    <property type="gene ID" value="ENSXETG00000002045"/>
</dbReference>
<dbReference type="InterPro" id="IPR046799">
    <property type="entry name" value="ROXA-like_wH"/>
</dbReference>
<dbReference type="Gene3D" id="3.90.930.40">
    <property type="match status" value="1"/>
</dbReference>
<evidence type="ECO:0000256" key="13">
    <source>
        <dbReference type="ARBA" id="ARBA00047687"/>
    </source>
</evidence>
<keyword evidence="3" id="KW-0597">Phosphoprotein</keyword>
<keyword evidence="8 15" id="KW-0805">Transcription regulation</keyword>
<evidence type="ECO:0000256" key="1">
    <source>
        <dbReference type="ARBA" id="ARBA00004604"/>
    </source>
</evidence>
<evidence type="ECO:0000256" key="15">
    <source>
        <dbReference type="RuleBase" id="RU366061"/>
    </source>
</evidence>
<evidence type="ECO:0000256" key="6">
    <source>
        <dbReference type="ARBA" id="ARBA00023002"/>
    </source>
</evidence>
<feature type="compositionally biased region" description="Basic and acidic residues" evidence="16">
    <location>
        <begin position="18"/>
        <end position="39"/>
    </location>
</feature>
<evidence type="ECO:0000256" key="5">
    <source>
        <dbReference type="ARBA" id="ARBA00022964"/>
    </source>
</evidence>
<dbReference type="Xenbase" id="XB-GENE-982790">
    <property type="gene designation" value="riox2"/>
</dbReference>
<dbReference type="OMA" id="IRREMVY"/>
<reference evidence="18" key="2">
    <citation type="submission" date="2011-06" db="UniProtKB">
        <authorList>
            <consortium name="Ensembl"/>
        </authorList>
    </citation>
    <scope>IDENTIFICATION</scope>
</reference>
<dbReference type="Gene3D" id="2.60.120.650">
    <property type="entry name" value="Cupin"/>
    <property type="match status" value="1"/>
</dbReference>
<keyword evidence="7 15" id="KW-0408">Iron</keyword>
<keyword evidence="10 15" id="KW-0539">Nucleus</keyword>
<comment type="catalytic activity">
    <reaction evidence="14">
        <text>L-histidyl-[protein] + 2-oxoglutarate + O2 = (3S)-3-hydroxy-L-histidyl-[protein] + succinate + CO2</text>
        <dbReference type="Rhea" id="RHEA:54256"/>
        <dbReference type="Rhea" id="RHEA-COMP:9745"/>
        <dbReference type="Rhea" id="RHEA-COMP:13840"/>
        <dbReference type="ChEBI" id="CHEBI:15379"/>
        <dbReference type="ChEBI" id="CHEBI:16526"/>
        <dbReference type="ChEBI" id="CHEBI:16810"/>
        <dbReference type="ChEBI" id="CHEBI:29979"/>
        <dbReference type="ChEBI" id="CHEBI:30031"/>
        <dbReference type="ChEBI" id="CHEBI:138021"/>
        <dbReference type="EC" id="1.14.11.79"/>
    </reaction>
</comment>
<evidence type="ECO:0000313" key="19">
    <source>
        <dbReference type="Proteomes" id="UP000008143"/>
    </source>
</evidence>
<dbReference type="InterPro" id="IPR003347">
    <property type="entry name" value="JmjC_dom"/>
</dbReference>
<comment type="similarity">
    <text evidence="11">Belongs to the ROX family. MINA53 subfamily.</text>
</comment>
<protein>
    <recommendedName>
        <fullName evidence="15">Bifunctional lysine-specific demethylase and histidyl-hydroxylase</fullName>
        <ecNumber evidence="15">1.14.11.-</ecNumber>
    </recommendedName>
</protein>
<evidence type="ECO:0000313" key="20">
    <source>
        <dbReference type="RefSeq" id="XP_004912139.2"/>
    </source>
</evidence>
<evidence type="ECO:0000259" key="17">
    <source>
        <dbReference type="PROSITE" id="PS51184"/>
    </source>
</evidence>
<comment type="subcellular location">
    <subcellularLocation>
        <location evidence="1">Nucleus</location>
        <location evidence="1">Nucleolus</location>
    </subcellularLocation>
</comment>
<dbReference type="HOGENOM" id="CLU_013645_0_1_1"/>
<feature type="region of interest" description="Disordered" evidence="16">
    <location>
        <begin position="1"/>
        <end position="44"/>
    </location>
</feature>
<dbReference type="GO" id="GO:0051864">
    <property type="term" value="F:histone H3K36 demethylase activity"/>
    <property type="evidence" value="ECO:0000318"/>
    <property type="project" value="GO_Central"/>
</dbReference>
<dbReference type="EC" id="1.14.11.-" evidence="15"/>
<dbReference type="GeneTree" id="ENSGT00390000000083"/>
<evidence type="ECO:0000256" key="3">
    <source>
        <dbReference type="ARBA" id="ARBA00022553"/>
    </source>
</evidence>
<evidence type="ECO:0000256" key="4">
    <source>
        <dbReference type="ARBA" id="ARBA00022723"/>
    </source>
</evidence>
<dbReference type="Pfam" id="PF08007">
    <property type="entry name" value="JmjC_2"/>
    <property type="match status" value="1"/>
</dbReference>
<comment type="function">
    <text evidence="12">Oxygenase that can act as both a histone lysine demethylase and a ribosomal histidine hydroxylase. Is involved in the demethylation of trimethylated 'Lys-9' on histone H3 (H3K9me3), leading to an increase in ribosomal RNA expression. Also catalyzes the hydroxylation of 60S ribosomal protein L27a on 'His-39'. May play an important role in cell growth and survival. May be involved in ribosome biogenesis, most likely during the assembly process of pre-ribosomal particles.</text>
</comment>
<evidence type="ECO:0000313" key="18">
    <source>
        <dbReference type="Ensembl" id="ENSXETP00000004370"/>
    </source>
</evidence>
<keyword evidence="2" id="KW-0690">Ribosome biogenesis</keyword>
<dbReference type="Pfam" id="PF20514">
    <property type="entry name" value="WHD_ROXA"/>
    <property type="match status" value="1"/>
</dbReference>
<dbReference type="GO" id="GO:0036139">
    <property type="term" value="F:peptidyl-histidine dioxygenase activity"/>
    <property type="evidence" value="ECO:0007669"/>
    <property type="project" value="UniProtKB-EC"/>
</dbReference>
<proteinExistence type="inferred from homology"/>
<dbReference type="GO" id="GO:0032453">
    <property type="term" value="F:histone H3K4 demethylase activity"/>
    <property type="evidence" value="ECO:0000318"/>
    <property type="project" value="GO_Central"/>
</dbReference>
<dbReference type="GeneID" id="100488150"/>
<dbReference type="eggNOG" id="KOG3706">
    <property type="taxonomic scope" value="Eukaryota"/>
</dbReference>
<dbReference type="GO" id="GO:0042254">
    <property type="term" value="P:ribosome biogenesis"/>
    <property type="evidence" value="ECO:0007669"/>
    <property type="project" value="UniProtKB-KW"/>
</dbReference>
<keyword evidence="9 15" id="KW-0804">Transcription</keyword>
<keyword evidence="6 15" id="KW-0560">Oxidoreductase</keyword>
<dbReference type="PANTHER" id="PTHR13096:SF7">
    <property type="entry name" value="RIBOSOMAL OXYGENASE 2"/>
    <property type="match status" value="1"/>
</dbReference>
<evidence type="ECO:0000256" key="11">
    <source>
        <dbReference type="ARBA" id="ARBA00034314"/>
    </source>
</evidence>
<feature type="domain" description="JmjC" evidence="17">
    <location>
        <begin position="147"/>
        <end position="279"/>
    </location>
</feature>
<dbReference type="CTD" id="84864"/>
<evidence type="ECO:0000256" key="10">
    <source>
        <dbReference type="ARBA" id="ARBA00023242"/>
    </source>
</evidence>
<keyword evidence="19" id="KW-1185">Reference proteome</keyword>
<evidence type="ECO:0000313" key="21">
    <source>
        <dbReference type="Xenbase" id="XB-GENE-982790"/>
    </source>
</evidence>
<dbReference type="AGR" id="Xenbase:XB-GENE-982790"/>
<sequence length="471" mass="53507">MVQGAGGLEENMPRRGRKERDPEDSEPKLAKRDEADPKSPLDFSTPEKLFESLISPVTSDTFFRDYWETKPLLLQGRDPAFAAYYQTLFRLLDLKHIAGGSIYYERDVNVFKCKDGKKISLPRHGKATYLHLLKDFGSGKATIQFHQPQRFNDALWHIIEKLECFFGALVGSNIYITPQDSQGLPAHYDDVEVFILQLEGEKRWRLYSPVVPLARDYSVVPEDQIGSPTHDFVLKPGDLLYFPRGVIHQAQALPGSSHSTHVTISTYQNNSWSDYLQDLLPGILFDAAKENIDLRRGIPRQQMLSMDTPGVAQQLSSLLTTVVKGLESHRHIRSFEMLRDFMGSRLPPFLDNKEPGQTTGMPPKLHSAAQLLYRDYAFFTVDHIAEESNAAAELVVYVYHSLKNSRETHMMGMQDEERPVTGLRFPLPYVSALKQIWESESVCIGKLPLERDEDKENLALSLWTEGLLAVV</sequence>
<evidence type="ECO:0000256" key="12">
    <source>
        <dbReference type="ARBA" id="ARBA00046256"/>
    </source>
</evidence>